<dbReference type="InterPro" id="IPR001867">
    <property type="entry name" value="OmpR/PhoB-type_DNA-bd"/>
</dbReference>
<dbReference type="SMART" id="SM00862">
    <property type="entry name" value="Trans_reg_C"/>
    <property type="match status" value="1"/>
</dbReference>
<dbReference type="GO" id="GO:0000976">
    <property type="term" value="F:transcription cis-regulatory region binding"/>
    <property type="evidence" value="ECO:0007669"/>
    <property type="project" value="TreeGrafter"/>
</dbReference>
<dbReference type="Gene3D" id="3.40.50.2300">
    <property type="match status" value="1"/>
</dbReference>
<dbReference type="AlphaFoldDB" id="A0A3D1JI16"/>
<evidence type="ECO:0000313" key="7">
    <source>
        <dbReference type="Proteomes" id="UP000264141"/>
    </source>
</evidence>
<dbReference type="Pfam" id="PF00072">
    <property type="entry name" value="Response_reg"/>
    <property type="match status" value="1"/>
</dbReference>
<organism evidence="6 7">
    <name type="scientific">Anaerolinea thermolimosa</name>
    <dbReference type="NCBI Taxonomy" id="229919"/>
    <lineage>
        <taxon>Bacteria</taxon>
        <taxon>Bacillati</taxon>
        <taxon>Chloroflexota</taxon>
        <taxon>Anaerolineae</taxon>
        <taxon>Anaerolineales</taxon>
        <taxon>Anaerolineaceae</taxon>
        <taxon>Anaerolinea</taxon>
    </lineage>
</organism>
<dbReference type="PANTHER" id="PTHR48111:SF50">
    <property type="entry name" value="KDP OPERON TRANSCRIPTIONAL REGULATORY PROTEIN KDPE"/>
    <property type="match status" value="1"/>
</dbReference>
<keyword evidence="2" id="KW-0597">Phosphoprotein</keyword>
<dbReference type="PANTHER" id="PTHR48111">
    <property type="entry name" value="REGULATOR OF RPOS"/>
    <property type="match status" value="1"/>
</dbReference>
<evidence type="ECO:0000256" key="2">
    <source>
        <dbReference type="PROSITE-ProRule" id="PRU00169"/>
    </source>
</evidence>
<proteinExistence type="predicted"/>
<dbReference type="OrthoDB" id="9808843at2"/>
<accession>A0A3D1JI16</accession>
<gene>
    <name evidence="6" type="ORF">DEQ80_08455</name>
</gene>
<sequence length="271" mass="30277">MGGSWLWFRAGMVRERVLRFNCLFNPRKDPMAKILVVDDEEIARTSLADILRLEGHEIKAVSSGEQAVQVLESEPFDVMLLDLRMPGMGGIDVLRAVVDRLQSLQVIVLTAHGSLDSAIQALRFRVHDYMLKPVSPEQIIASIEKALDARRAGDSGGSSHSRKTNLFSLPGGTTLDLAKRVVCWKEGEINLTPTEARLLGILMTHLGEVIPHSELVKHCQGYHVDNEEAARILRPVVSRLRQKMTLIPGWGEWIKNVRGSGYMIEFPHDQS</sequence>
<comment type="caution">
    <text evidence="6">The sequence shown here is derived from an EMBL/GenBank/DDBJ whole genome shotgun (WGS) entry which is preliminary data.</text>
</comment>
<evidence type="ECO:0000259" key="5">
    <source>
        <dbReference type="PROSITE" id="PS51755"/>
    </source>
</evidence>
<dbReference type="InterPro" id="IPR011006">
    <property type="entry name" value="CheY-like_superfamily"/>
</dbReference>
<dbReference type="PROSITE" id="PS50110">
    <property type="entry name" value="RESPONSE_REGULATORY"/>
    <property type="match status" value="1"/>
</dbReference>
<dbReference type="STRING" id="229919.GCA_001050195_01105"/>
<name>A0A3D1JI16_9CHLR</name>
<feature type="modified residue" description="4-aspartylphosphate" evidence="2">
    <location>
        <position position="82"/>
    </location>
</feature>
<dbReference type="SMART" id="SM00448">
    <property type="entry name" value="REC"/>
    <property type="match status" value="1"/>
</dbReference>
<feature type="domain" description="OmpR/PhoB-type" evidence="5">
    <location>
        <begin position="164"/>
        <end position="266"/>
    </location>
</feature>
<dbReference type="CDD" id="cd00383">
    <property type="entry name" value="trans_reg_C"/>
    <property type="match status" value="1"/>
</dbReference>
<evidence type="ECO:0000256" key="1">
    <source>
        <dbReference type="ARBA" id="ARBA00023125"/>
    </source>
</evidence>
<reference evidence="6 7" key="1">
    <citation type="journal article" date="2018" name="Nat. Biotechnol.">
        <title>A standardized bacterial taxonomy based on genome phylogeny substantially revises the tree of life.</title>
        <authorList>
            <person name="Parks D.H."/>
            <person name="Chuvochina M."/>
            <person name="Waite D.W."/>
            <person name="Rinke C."/>
            <person name="Skarshewski A."/>
            <person name="Chaumeil P.A."/>
            <person name="Hugenholtz P."/>
        </authorList>
    </citation>
    <scope>NUCLEOTIDE SEQUENCE [LARGE SCALE GENOMIC DNA]</scope>
    <source>
        <strain evidence="6">UBA8781</strain>
    </source>
</reference>
<evidence type="ECO:0000313" key="6">
    <source>
        <dbReference type="EMBL" id="HCE17875.1"/>
    </source>
</evidence>
<dbReference type="InterPro" id="IPR039420">
    <property type="entry name" value="WalR-like"/>
</dbReference>
<dbReference type="PROSITE" id="PS51755">
    <property type="entry name" value="OMPR_PHOB"/>
    <property type="match status" value="1"/>
</dbReference>
<protein>
    <submittedName>
        <fullName evidence="6">DNA-binding response regulator</fullName>
    </submittedName>
</protein>
<evidence type="ECO:0000256" key="3">
    <source>
        <dbReference type="PROSITE-ProRule" id="PRU01091"/>
    </source>
</evidence>
<dbReference type="CDD" id="cd17536">
    <property type="entry name" value="REC_YesN-like"/>
    <property type="match status" value="1"/>
</dbReference>
<dbReference type="GO" id="GO:0006355">
    <property type="term" value="P:regulation of DNA-templated transcription"/>
    <property type="evidence" value="ECO:0007669"/>
    <property type="project" value="InterPro"/>
</dbReference>
<dbReference type="Gene3D" id="1.10.10.10">
    <property type="entry name" value="Winged helix-like DNA-binding domain superfamily/Winged helix DNA-binding domain"/>
    <property type="match status" value="1"/>
</dbReference>
<dbReference type="EMBL" id="DPBP01000033">
    <property type="protein sequence ID" value="HCE17875.1"/>
    <property type="molecule type" value="Genomic_DNA"/>
</dbReference>
<keyword evidence="1 3" id="KW-0238">DNA-binding</keyword>
<dbReference type="SUPFAM" id="SSF52172">
    <property type="entry name" value="CheY-like"/>
    <property type="match status" value="1"/>
</dbReference>
<evidence type="ECO:0000259" key="4">
    <source>
        <dbReference type="PROSITE" id="PS50110"/>
    </source>
</evidence>
<dbReference type="InterPro" id="IPR036388">
    <property type="entry name" value="WH-like_DNA-bd_sf"/>
</dbReference>
<dbReference type="Pfam" id="PF00486">
    <property type="entry name" value="Trans_reg_C"/>
    <property type="match status" value="1"/>
</dbReference>
<dbReference type="GO" id="GO:0000156">
    <property type="term" value="F:phosphorelay response regulator activity"/>
    <property type="evidence" value="ECO:0007669"/>
    <property type="project" value="TreeGrafter"/>
</dbReference>
<dbReference type="Proteomes" id="UP000264141">
    <property type="component" value="Unassembled WGS sequence"/>
</dbReference>
<feature type="domain" description="Response regulatory" evidence="4">
    <location>
        <begin position="33"/>
        <end position="147"/>
    </location>
</feature>
<dbReference type="InterPro" id="IPR001789">
    <property type="entry name" value="Sig_transdc_resp-reg_receiver"/>
</dbReference>
<feature type="DNA-binding region" description="OmpR/PhoB-type" evidence="3">
    <location>
        <begin position="164"/>
        <end position="266"/>
    </location>
</feature>
<dbReference type="GO" id="GO:0032993">
    <property type="term" value="C:protein-DNA complex"/>
    <property type="evidence" value="ECO:0007669"/>
    <property type="project" value="TreeGrafter"/>
</dbReference>
<dbReference type="GO" id="GO:0005829">
    <property type="term" value="C:cytosol"/>
    <property type="evidence" value="ECO:0007669"/>
    <property type="project" value="TreeGrafter"/>
</dbReference>